<proteinExistence type="predicted"/>
<comment type="subcellular location">
    <subcellularLocation>
        <location evidence="1">Cell membrane</location>
        <topology evidence="1">Multi-pass membrane protein</topology>
    </subcellularLocation>
</comment>
<keyword evidence="5 6" id="KW-0472">Membrane</keyword>
<accession>A0A6L6X315</accession>
<evidence type="ECO:0000256" key="3">
    <source>
        <dbReference type="ARBA" id="ARBA00022692"/>
    </source>
</evidence>
<keyword evidence="4 6" id="KW-1133">Transmembrane helix</keyword>
<feature type="transmembrane region" description="Helical" evidence="6">
    <location>
        <begin position="92"/>
        <end position="111"/>
    </location>
</feature>
<name>A0A6L6X315_9ACTN</name>
<protein>
    <submittedName>
        <fullName evidence="8">RDD family protein</fullName>
    </submittedName>
</protein>
<evidence type="ECO:0000256" key="1">
    <source>
        <dbReference type="ARBA" id="ARBA00004651"/>
    </source>
</evidence>
<keyword evidence="3 6" id="KW-0812">Transmembrane</keyword>
<dbReference type="Pfam" id="PF06271">
    <property type="entry name" value="RDD"/>
    <property type="match status" value="1"/>
</dbReference>
<feature type="transmembrane region" description="Helical" evidence="6">
    <location>
        <begin position="44"/>
        <end position="66"/>
    </location>
</feature>
<evidence type="ECO:0000259" key="7">
    <source>
        <dbReference type="Pfam" id="PF06271"/>
    </source>
</evidence>
<dbReference type="InterPro" id="IPR010432">
    <property type="entry name" value="RDD"/>
</dbReference>
<dbReference type="InterPro" id="IPR051791">
    <property type="entry name" value="Pra-immunoreactive"/>
</dbReference>
<dbReference type="GO" id="GO:0005886">
    <property type="term" value="C:plasma membrane"/>
    <property type="evidence" value="ECO:0007669"/>
    <property type="project" value="UniProtKB-SubCell"/>
</dbReference>
<evidence type="ECO:0000256" key="5">
    <source>
        <dbReference type="ARBA" id="ARBA00023136"/>
    </source>
</evidence>
<dbReference type="Proteomes" id="UP000483802">
    <property type="component" value="Unassembled WGS sequence"/>
</dbReference>
<dbReference type="PANTHER" id="PTHR36115">
    <property type="entry name" value="PROLINE-RICH ANTIGEN HOMOLOG-RELATED"/>
    <property type="match status" value="1"/>
</dbReference>
<evidence type="ECO:0000313" key="8">
    <source>
        <dbReference type="EMBL" id="MVO88151.1"/>
    </source>
</evidence>
<dbReference type="PANTHER" id="PTHR36115:SF6">
    <property type="entry name" value="PROLINE-RICH ANTIGEN HOMOLOG"/>
    <property type="match status" value="1"/>
</dbReference>
<comment type="caution">
    <text evidence="8">The sequence shown here is derived from an EMBL/GenBank/DDBJ whole genome shotgun (WGS) entry which is preliminary data.</text>
</comment>
<evidence type="ECO:0000313" key="9">
    <source>
        <dbReference type="Proteomes" id="UP000483802"/>
    </source>
</evidence>
<keyword evidence="9" id="KW-1185">Reference proteome</keyword>
<evidence type="ECO:0000256" key="4">
    <source>
        <dbReference type="ARBA" id="ARBA00022989"/>
    </source>
</evidence>
<dbReference type="EMBL" id="WPNZ01000015">
    <property type="protein sequence ID" value="MVO88151.1"/>
    <property type="molecule type" value="Genomic_DNA"/>
</dbReference>
<evidence type="ECO:0000256" key="2">
    <source>
        <dbReference type="ARBA" id="ARBA00022475"/>
    </source>
</evidence>
<sequence length="137" mass="14221">MSRAFARLVDALVVAGIGLAAELGGGAARLLVAGPPFEIPDPPGWLTAVAGSLIAVLYLTAGWGLVGRTVGDQVLGLRVTGRSGRPLGPGRALLRAVLCLMFPLGLLWVPWSRRRASAQDLVVASVVVHDAARRGRP</sequence>
<keyword evidence="2" id="KW-1003">Cell membrane</keyword>
<dbReference type="AlphaFoldDB" id="A0A6L6X315"/>
<feature type="domain" description="RDD" evidence="7">
    <location>
        <begin position="1"/>
        <end position="121"/>
    </location>
</feature>
<gene>
    <name evidence="8" type="ORF">GPA10_26180</name>
</gene>
<evidence type="ECO:0000256" key="6">
    <source>
        <dbReference type="SAM" id="Phobius"/>
    </source>
</evidence>
<reference evidence="8 9" key="1">
    <citation type="submission" date="2019-11" db="EMBL/GenBank/DDBJ databases">
        <title>Streptomyces typhae sp. nov., a novel endophytic actinomycete isolated from the root of cattail pollen (Typha angustifolia L.).</title>
        <authorList>
            <person name="Peng C."/>
        </authorList>
    </citation>
    <scope>NUCLEOTIDE SEQUENCE [LARGE SCALE GENOMIC DNA]</scope>
    <source>
        <strain evidence="9">p1417</strain>
    </source>
</reference>
<organism evidence="8 9">
    <name type="scientific">Streptomyces typhae</name>
    <dbReference type="NCBI Taxonomy" id="2681492"/>
    <lineage>
        <taxon>Bacteria</taxon>
        <taxon>Bacillati</taxon>
        <taxon>Actinomycetota</taxon>
        <taxon>Actinomycetes</taxon>
        <taxon>Kitasatosporales</taxon>
        <taxon>Streptomycetaceae</taxon>
        <taxon>Streptomyces</taxon>
    </lineage>
</organism>